<dbReference type="EMBL" id="CATZLL010000004">
    <property type="protein sequence ID" value="CAJ0812598.1"/>
    <property type="molecule type" value="Genomic_DNA"/>
</dbReference>
<dbReference type="InterPro" id="IPR014353">
    <property type="entry name" value="Membr-bd_ADH_cyt_c"/>
</dbReference>
<dbReference type="Pfam" id="PF13442">
    <property type="entry name" value="Cytochrome_CBB3"/>
    <property type="match status" value="1"/>
</dbReference>
<dbReference type="Proteomes" id="UP001189757">
    <property type="component" value="Unassembled WGS sequence"/>
</dbReference>
<name>A0ABM9K3V8_9RALS</name>
<feature type="signal peptide" evidence="13">
    <location>
        <begin position="1"/>
        <end position="26"/>
    </location>
</feature>
<evidence type="ECO:0000256" key="11">
    <source>
        <dbReference type="PROSITE-ProRule" id="PRU00433"/>
    </source>
</evidence>
<evidence type="ECO:0000256" key="12">
    <source>
        <dbReference type="SAM" id="Phobius"/>
    </source>
</evidence>
<keyword evidence="3" id="KW-1003">Cell membrane</keyword>
<evidence type="ECO:0000259" key="14">
    <source>
        <dbReference type="PROSITE" id="PS51007"/>
    </source>
</evidence>
<evidence type="ECO:0000256" key="7">
    <source>
        <dbReference type="ARBA" id="ARBA00022737"/>
    </source>
</evidence>
<keyword evidence="7" id="KW-0677">Repeat</keyword>
<evidence type="ECO:0000256" key="8">
    <source>
        <dbReference type="ARBA" id="ARBA00022982"/>
    </source>
</evidence>
<comment type="subcellular location">
    <subcellularLocation>
        <location evidence="1">Cell membrane</location>
    </subcellularLocation>
</comment>
<organism evidence="15 16">
    <name type="scientific">Ralstonia flaminis</name>
    <dbReference type="NCBI Taxonomy" id="3058597"/>
    <lineage>
        <taxon>Bacteria</taxon>
        <taxon>Pseudomonadati</taxon>
        <taxon>Pseudomonadota</taxon>
        <taxon>Betaproteobacteria</taxon>
        <taxon>Burkholderiales</taxon>
        <taxon>Burkholderiaceae</taxon>
        <taxon>Ralstonia</taxon>
    </lineage>
</organism>
<evidence type="ECO:0000256" key="10">
    <source>
        <dbReference type="ARBA" id="ARBA00023136"/>
    </source>
</evidence>
<dbReference type="PANTHER" id="PTHR35008">
    <property type="entry name" value="BLL4482 PROTEIN-RELATED"/>
    <property type="match status" value="1"/>
</dbReference>
<dbReference type="InterPro" id="IPR009056">
    <property type="entry name" value="Cyt_c-like_dom"/>
</dbReference>
<dbReference type="Gene3D" id="1.10.760.10">
    <property type="entry name" value="Cytochrome c-like domain"/>
    <property type="match status" value="2"/>
</dbReference>
<keyword evidence="12" id="KW-0812">Transmembrane</keyword>
<evidence type="ECO:0000256" key="6">
    <source>
        <dbReference type="ARBA" id="ARBA00022729"/>
    </source>
</evidence>
<dbReference type="PANTHER" id="PTHR35008:SF8">
    <property type="entry name" value="ALCOHOL DEHYDROGENASE CYTOCHROME C SUBUNIT"/>
    <property type="match status" value="1"/>
</dbReference>
<keyword evidence="2" id="KW-0813">Transport</keyword>
<dbReference type="InterPro" id="IPR036909">
    <property type="entry name" value="Cyt_c-like_dom_sf"/>
</dbReference>
<dbReference type="InterPro" id="IPR051459">
    <property type="entry name" value="Cytochrome_c-type_DH"/>
</dbReference>
<feature type="transmembrane region" description="Helical" evidence="12">
    <location>
        <begin position="449"/>
        <end position="468"/>
    </location>
</feature>
<feature type="chain" id="PRO_5045429207" evidence="13">
    <location>
        <begin position="27"/>
        <end position="474"/>
    </location>
</feature>
<dbReference type="Pfam" id="PF00034">
    <property type="entry name" value="Cytochrom_C"/>
    <property type="match status" value="1"/>
</dbReference>
<feature type="domain" description="Cytochrome c" evidence="14">
    <location>
        <begin position="332"/>
        <end position="420"/>
    </location>
</feature>
<dbReference type="SUPFAM" id="SSF46626">
    <property type="entry name" value="Cytochrome c"/>
    <property type="match status" value="3"/>
</dbReference>
<dbReference type="RefSeq" id="WP_316680762.1">
    <property type="nucleotide sequence ID" value="NZ_CATZLL010000004.1"/>
</dbReference>
<gene>
    <name evidence="15" type="primary">fdhC_1</name>
    <name evidence="15" type="ORF">LMG18101_01621</name>
</gene>
<comment type="caution">
    <text evidence="15">The sequence shown here is derived from an EMBL/GenBank/DDBJ whole genome shotgun (WGS) entry which is preliminary data.</text>
</comment>
<evidence type="ECO:0000256" key="9">
    <source>
        <dbReference type="ARBA" id="ARBA00023004"/>
    </source>
</evidence>
<evidence type="ECO:0000256" key="1">
    <source>
        <dbReference type="ARBA" id="ARBA00004236"/>
    </source>
</evidence>
<keyword evidence="4 11" id="KW-0349">Heme</keyword>
<evidence type="ECO:0000256" key="4">
    <source>
        <dbReference type="ARBA" id="ARBA00022617"/>
    </source>
</evidence>
<keyword evidence="16" id="KW-1185">Reference proteome</keyword>
<protein>
    <submittedName>
        <fullName evidence="15">Fructose dehydrogenase cytochrome subunit</fullName>
    </submittedName>
</protein>
<reference evidence="15 16" key="1">
    <citation type="submission" date="2023-07" db="EMBL/GenBank/DDBJ databases">
        <authorList>
            <person name="Peeters C."/>
        </authorList>
    </citation>
    <scope>NUCLEOTIDE SEQUENCE [LARGE SCALE GENOMIC DNA]</scope>
    <source>
        <strain evidence="15 16">LMG 18101</strain>
    </source>
</reference>
<evidence type="ECO:0000256" key="3">
    <source>
        <dbReference type="ARBA" id="ARBA00022475"/>
    </source>
</evidence>
<keyword evidence="9 11" id="KW-0408">Iron</keyword>
<evidence type="ECO:0000313" key="15">
    <source>
        <dbReference type="EMBL" id="CAJ0812598.1"/>
    </source>
</evidence>
<evidence type="ECO:0000256" key="2">
    <source>
        <dbReference type="ARBA" id="ARBA00022448"/>
    </source>
</evidence>
<feature type="domain" description="Cytochrome c" evidence="14">
    <location>
        <begin position="35"/>
        <end position="138"/>
    </location>
</feature>
<keyword evidence="8" id="KW-0249">Electron transport</keyword>
<dbReference type="PIRSF" id="PIRSF000018">
    <property type="entry name" value="Mb_ADH_cyt_c"/>
    <property type="match status" value="1"/>
</dbReference>
<proteinExistence type="predicted"/>
<dbReference type="PRINTS" id="PR00605">
    <property type="entry name" value="CYTCHROMECIC"/>
</dbReference>
<evidence type="ECO:0000256" key="13">
    <source>
        <dbReference type="SAM" id="SignalP"/>
    </source>
</evidence>
<feature type="domain" description="Cytochrome c" evidence="14">
    <location>
        <begin position="181"/>
        <end position="290"/>
    </location>
</feature>
<keyword evidence="6 13" id="KW-0732">Signal</keyword>
<evidence type="ECO:0000256" key="5">
    <source>
        <dbReference type="ARBA" id="ARBA00022723"/>
    </source>
</evidence>
<accession>A0ABM9K3V8</accession>
<dbReference type="InterPro" id="IPR008168">
    <property type="entry name" value="Cyt_C_IC"/>
</dbReference>
<keyword evidence="12" id="KW-1133">Transmembrane helix</keyword>
<keyword evidence="5 11" id="KW-0479">Metal-binding</keyword>
<sequence>MKFSMRLPRVLQGLLLTMLTAGAAYAADAGVDQTELIARGRYLAKAADCVACHTAPGGKPMAGGLPIDSPFGKIYASNITPSKTHGIGSYTEAQFARAVREGVNVQGQRLYPAMPYTSYAGTTDEDIRALYAYFLHDVEAVDTTPPPTTLAFPFNQRWLMIGWNLLFLDRGPFIPVEGKDAQWNRGKYLVDTLAHCGACHTPRNVLMAEKRSLAFSGGQVGPWRAPNITSDPVSGIGVWSVDELVQYMRNGAVEGKGQAAGGMAEAIQNSLQYLSTEDLTAIATYLKDSVPVRSSADTRPAFEYGDVDVDFEAGLRAVNTGIGYQAAGPGYPHLTTGAQLYSANCASCHQTTGRGTRGQAFPSLAHNTVLGRDNADNLVNVILDGLHIRVGDEERLMPGFKDALTDAQVAQLAAFVMQQYGNPTVTVDEARVKVLRQGGDDAGAPLRRLMEWSAIAAVIVLALLAAWWKRRRHR</sequence>
<dbReference type="PROSITE" id="PS51007">
    <property type="entry name" value="CYTC"/>
    <property type="match status" value="3"/>
</dbReference>
<keyword evidence="10 12" id="KW-0472">Membrane</keyword>
<evidence type="ECO:0000313" key="16">
    <source>
        <dbReference type="Proteomes" id="UP001189757"/>
    </source>
</evidence>